<accession>A0AC60Q5Q2</accession>
<dbReference type="EMBL" id="JABSTQ010009550">
    <property type="protein sequence ID" value="KAG0428226.1"/>
    <property type="molecule type" value="Genomic_DNA"/>
</dbReference>
<dbReference type="Proteomes" id="UP000805193">
    <property type="component" value="Unassembled WGS sequence"/>
</dbReference>
<protein>
    <submittedName>
        <fullName evidence="1">Uncharacterized protein</fullName>
    </submittedName>
</protein>
<evidence type="ECO:0000313" key="2">
    <source>
        <dbReference type="Proteomes" id="UP000805193"/>
    </source>
</evidence>
<name>A0AC60Q5Q2_IXOPE</name>
<reference evidence="1 2" key="1">
    <citation type="journal article" date="2020" name="Cell">
        <title>Large-Scale Comparative Analyses of Tick Genomes Elucidate Their Genetic Diversity and Vector Capacities.</title>
        <authorList>
            <consortium name="Tick Genome and Microbiome Consortium (TIGMIC)"/>
            <person name="Jia N."/>
            <person name="Wang J."/>
            <person name="Shi W."/>
            <person name="Du L."/>
            <person name="Sun Y."/>
            <person name="Zhan W."/>
            <person name="Jiang J.F."/>
            <person name="Wang Q."/>
            <person name="Zhang B."/>
            <person name="Ji P."/>
            <person name="Bell-Sakyi L."/>
            <person name="Cui X.M."/>
            <person name="Yuan T.T."/>
            <person name="Jiang B.G."/>
            <person name="Yang W.F."/>
            <person name="Lam T.T."/>
            <person name="Chang Q.C."/>
            <person name="Ding S.J."/>
            <person name="Wang X.J."/>
            <person name="Zhu J.G."/>
            <person name="Ruan X.D."/>
            <person name="Zhao L."/>
            <person name="Wei J.T."/>
            <person name="Ye R.Z."/>
            <person name="Que T.C."/>
            <person name="Du C.H."/>
            <person name="Zhou Y.H."/>
            <person name="Cheng J.X."/>
            <person name="Dai P.F."/>
            <person name="Guo W.B."/>
            <person name="Han X.H."/>
            <person name="Huang E.J."/>
            <person name="Li L.F."/>
            <person name="Wei W."/>
            <person name="Gao Y.C."/>
            <person name="Liu J.Z."/>
            <person name="Shao H.Z."/>
            <person name="Wang X."/>
            <person name="Wang C.C."/>
            <person name="Yang T.C."/>
            <person name="Huo Q.B."/>
            <person name="Li W."/>
            <person name="Chen H.Y."/>
            <person name="Chen S.E."/>
            <person name="Zhou L.G."/>
            <person name="Ni X.B."/>
            <person name="Tian J.H."/>
            <person name="Sheng Y."/>
            <person name="Liu T."/>
            <person name="Pan Y.S."/>
            <person name="Xia L.Y."/>
            <person name="Li J."/>
            <person name="Zhao F."/>
            <person name="Cao W.C."/>
        </authorList>
    </citation>
    <scope>NUCLEOTIDE SEQUENCE [LARGE SCALE GENOMIC DNA]</scope>
    <source>
        <strain evidence="1">Iper-2018</strain>
    </source>
</reference>
<sequence length="120" mass="13756">MDVVGAPILFQRSWQRHDLCYTAHRHNLPPHVYKALLPLYECLSEKKLVERCQCSKTQNSNESLQSLTWALAPKHHPTLRFRELRNWGTRERQQNLSPSAATIAGSPAANRLLCRLLAVT</sequence>
<gene>
    <name evidence="1" type="ORF">HPB47_024746</name>
</gene>
<proteinExistence type="predicted"/>
<comment type="caution">
    <text evidence="1">The sequence shown here is derived from an EMBL/GenBank/DDBJ whole genome shotgun (WGS) entry which is preliminary data.</text>
</comment>
<evidence type="ECO:0000313" key="1">
    <source>
        <dbReference type="EMBL" id="KAG0428226.1"/>
    </source>
</evidence>
<organism evidence="1 2">
    <name type="scientific">Ixodes persulcatus</name>
    <name type="common">Taiga tick</name>
    <dbReference type="NCBI Taxonomy" id="34615"/>
    <lineage>
        <taxon>Eukaryota</taxon>
        <taxon>Metazoa</taxon>
        <taxon>Ecdysozoa</taxon>
        <taxon>Arthropoda</taxon>
        <taxon>Chelicerata</taxon>
        <taxon>Arachnida</taxon>
        <taxon>Acari</taxon>
        <taxon>Parasitiformes</taxon>
        <taxon>Ixodida</taxon>
        <taxon>Ixodoidea</taxon>
        <taxon>Ixodidae</taxon>
        <taxon>Ixodinae</taxon>
        <taxon>Ixodes</taxon>
    </lineage>
</organism>
<keyword evidence="2" id="KW-1185">Reference proteome</keyword>